<evidence type="ECO:0000313" key="3">
    <source>
        <dbReference type="Proteomes" id="UP001216579"/>
    </source>
</evidence>
<feature type="region of interest" description="Disordered" evidence="1">
    <location>
        <begin position="1"/>
        <end position="21"/>
    </location>
</feature>
<evidence type="ECO:0000256" key="1">
    <source>
        <dbReference type="SAM" id="MobiDB-lite"/>
    </source>
</evidence>
<dbReference type="RefSeq" id="WP_276092190.1">
    <property type="nucleotide sequence ID" value="NZ_JARJBC010000002.1"/>
</dbReference>
<keyword evidence="3" id="KW-1185">Reference proteome</keyword>
<feature type="compositionally biased region" description="Basic and acidic residues" evidence="1">
    <location>
        <begin position="12"/>
        <end position="21"/>
    </location>
</feature>
<feature type="compositionally biased region" description="Gly residues" evidence="1">
    <location>
        <begin position="166"/>
        <end position="176"/>
    </location>
</feature>
<dbReference type="EMBL" id="JARJBC010000002">
    <property type="protein sequence ID" value="MDF3288385.1"/>
    <property type="molecule type" value="Genomic_DNA"/>
</dbReference>
<reference evidence="2 3" key="1">
    <citation type="submission" date="2023-03" db="EMBL/GenBank/DDBJ databases">
        <title>Draft genome sequence of Streptomyces sp. RB6PN23 isolated from peat swamp forest in Thailand.</title>
        <authorList>
            <person name="Klaysubun C."/>
            <person name="Duangmal K."/>
        </authorList>
    </citation>
    <scope>NUCLEOTIDE SEQUENCE [LARGE SCALE GENOMIC DNA]</scope>
    <source>
        <strain evidence="2 3">RB6PN23</strain>
    </source>
</reference>
<dbReference type="InterPro" id="IPR046195">
    <property type="entry name" value="DUF6227"/>
</dbReference>
<gene>
    <name evidence="2" type="ORF">P3G67_03920</name>
</gene>
<proteinExistence type="predicted"/>
<feature type="region of interest" description="Disordered" evidence="1">
    <location>
        <begin position="155"/>
        <end position="176"/>
    </location>
</feature>
<dbReference type="Proteomes" id="UP001216579">
    <property type="component" value="Unassembled WGS sequence"/>
</dbReference>
<dbReference type="Pfam" id="PF19738">
    <property type="entry name" value="DUF6227"/>
    <property type="match status" value="1"/>
</dbReference>
<comment type="caution">
    <text evidence="2">The sequence shown here is derived from an EMBL/GenBank/DDBJ whole genome shotgun (WGS) entry which is preliminary data.</text>
</comment>
<sequence length="176" mass="19341">MDNTRSGGDAAGPHDDDPDSHLDRLLARAHNAAELDPALLRRLRGALMHCVDLHSMRFSKGPTRTRGHRTVKHVFLLPDGGSATLWEVEDDTGDADAVVRELFTSQAAVEQRLRERFGDSVFPEFDFGQGRLIAEVHFDVRREGPYGGAGFAEARHEYAQDDFPDPGGGPADPGPW</sequence>
<organism evidence="2 3">
    <name type="scientific">Streptomyces silvisoli</name>
    <dbReference type="NCBI Taxonomy" id="3034235"/>
    <lineage>
        <taxon>Bacteria</taxon>
        <taxon>Bacillati</taxon>
        <taxon>Actinomycetota</taxon>
        <taxon>Actinomycetes</taxon>
        <taxon>Kitasatosporales</taxon>
        <taxon>Streptomycetaceae</taxon>
        <taxon>Streptomyces</taxon>
    </lineage>
</organism>
<protein>
    <submittedName>
        <fullName evidence="2">DUF6227 family protein</fullName>
    </submittedName>
</protein>
<evidence type="ECO:0000313" key="2">
    <source>
        <dbReference type="EMBL" id="MDF3288385.1"/>
    </source>
</evidence>
<accession>A0ABT5ZFK0</accession>
<name>A0ABT5ZFK0_9ACTN</name>